<evidence type="ECO:0000313" key="2">
    <source>
        <dbReference type="EMBL" id="QMS59928.1"/>
    </source>
</evidence>
<name>A0A974MRR6_CAMFE</name>
<dbReference type="Pfam" id="PF04956">
    <property type="entry name" value="TrbC"/>
    <property type="match status" value="1"/>
</dbReference>
<keyword evidence="2" id="KW-0614">Plasmid</keyword>
<reference evidence="3" key="1">
    <citation type="submission" date="2020-07" db="EMBL/GenBank/DDBJ databases">
        <title>A comparison of fourteen fully characterised mammalian-associated Campylobacter fetus isolates suggests a mechanism by which bovine-adapted biotypes have evolved high genomic plasticity.</title>
        <authorList>
            <person name="Nadin-Davis S.A."/>
            <person name="Chmara J.T."/>
            <person name="Carillo C."/>
            <person name="Amoako K."/>
            <person name="Goji N."/>
            <person name="Duceppe M.-O."/>
            <person name="Devenish J."/>
        </authorList>
    </citation>
    <scope>NUCLEOTIDE SEQUENCE [LARGE SCALE GENOMIC DNA]</scope>
    <source>
        <strain evidence="3">CFViADRI1362</strain>
        <plasmid evidence="3">pcfviadri1362_p3</plasmid>
    </source>
</reference>
<keyword evidence="1" id="KW-0812">Transmembrane</keyword>
<evidence type="ECO:0000313" key="3">
    <source>
        <dbReference type="Proteomes" id="UP000514628"/>
    </source>
</evidence>
<protein>
    <submittedName>
        <fullName evidence="2">TrbC/VirB2 family protein</fullName>
    </submittedName>
</protein>
<keyword evidence="1" id="KW-1133">Transmembrane helix</keyword>
<dbReference type="Proteomes" id="UP000514628">
    <property type="component" value="Plasmid pCFViADRI1362_P3"/>
</dbReference>
<evidence type="ECO:0000256" key="1">
    <source>
        <dbReference type="SAM" id="Phobius"/>
    </source>
</evidence>
<keyword evidence="1" id="KW-0472">Membrane</keyword>
<feature type="transmembrane region" description="Helical" evidence="1">
    <location>
        <begin position="53"/>
        <end position="74"/>
    </location>
</feature>
<proteinExistence type="predicted"/>
<accession>A0A974MRR6</accession>
<feature type="transmembrane region" description="Helical" evidence="1">
    <location>
        <begin position="86"/>
        <end position="104"/>
    </location>
</feature>
<dbReference type="InterPro" id="IPR007039">
    <property type="entry name" value="TrbC/VirB2"/>
</dbReference>
<sequence length="105" mass="10953">MLGGGSLNSKNSALKTLTLFAALFVAFLIFPTDLLAAGGLDKAKTLLDKVIEWLNYLSIGVVTIAILVVGYKVLFGGQTIRECTPIIIGAIIIASAATVANLLMS</sequence>
<dbReference type="RefSeq" id="WP_035148374.1">
    <property type="nucleotide sequence ID" value="NZ_CP059435.1"/>
</dbReference>
<dbReference type="EMBL" id="CP059435">
    <property type="protein sequence ID" value="QMS59928.1"/>
    <property type="molecule type" value="Genomic_DNA"/>
</dbReference>
<geneLocation type="plasmid" evidence="3">
    <name>pcfviadri1362_p3</name>
</geneLocation>
<gene>
    <name evidence="2" type="ORF">GZ989_011630</name>
</gene>
<organism evidence="2 3">
    <name type="scientific">Campylobacter fetus</name>
    <dbReference type="NCBI Taxonomy" id="196"/>
    <lineage>
        <taxon>Bacteria</taxon>
        <taxon>Pseudomonadati</taxon>
        <taxon>Campylobacterota</taxon>
        <taxon>Epsilonproteobacteria</taxon>
        <taxon>Campylobacterales</taxon>
        <taxon>Campylobacteraceae</taxon>
        <taxon>Campylobacter</taxon>
    </lineage>
</organism>
<dbReference type="AlphaFoldDB" id="A0A974MRR6"/>